<feature type="region of interest" description="Disordered" evidence="15">
    <location>
        <begin position="1"/>
        <end position="27"/>
    </location>
</feature>
<feature type="transmembrane region" description="Helical" evidence="16">
    <location>
        <begin position="431"/>
        <end position="454"/>
    </location>
</feature>
<sequence>MSAPSRPPPTAPTVDPESGLPAVPTERPRSSLSSFLFITFILFLLTSHNGGSELMAQERYRDALQGFKWTYGNFSEWVEGRESNFTLVKRDERVDAFMNGFFSADSGVELDPETESYYSNVTGYVSAESPESLPPWGSTRPPSPASPSLEPWEPLATQLMANVNLTSAQERLGTYNWSSLDKLAWSLVESRRGLEEGKDEGVVLVHGRIELSNPITGDEMRMNFEGVHFVRNGSFWGLAEQGDIQPDLTLLPSLVPPPYTNITARLVSSELGERIRKVEDSFGRGDEMDQPPSCSYILRADLKKTPHPLRALEYLEEEILNPTGVTTIKPPKIEFGNIVLVSVGCGIGWEVKGEGVRSRVWFRKVTTYAASTALIYLTLLLLLSRQMDRSRTPSALGKLSRWGFLVGSLVDAVVFAGHITFAIVAEGQPSLSLVAPAFLACMLFVNEAQFALLIHQIQAPEDAVTPPPAPPMPTPIPAGGGPGVVAGTLPSVAPAPGGNANERSFLRGYLNHMRTDPQARLWLSLSILVTFIIRTIIYPPLALFLLAGMYASMWVPQIVRSARRGRESGLGMEYVVGTTVGRLAVAFYFLWCPRNVLDVEPRGWVFLLAAFLLVQVLVLYLQQQLGPSFFMPKRWAQVPTYDYHPSIPLPDPEAPEQTLGDCSICMDAILIDPSSRRRSGDEKRRKSSSLQRRKSFSDHRGKSGGEVEAERFGGHGGLLGAVSGNVGRKSYSLAPCHHLFHTECLERWLAIKNICPQCRRPLPPL</sequence>
<dbReference type="GO" id="GO:0061630">
    <property type="term" value="F:ubiquitin protein ligase activity"/>
    <property type="evidence" value="ECO:0007669"/>
    <property type="project" value="UniProtKB-EC"/>
</dbReference>
<evidence type="ECO:0000256" key="4">
    <source>
        <dbReference type="ARBA" id="ARBA00012483"/>
    </source>
</evidence>
<feature type="transmembrane region" description="Helical" evidence="16">
    <location>
        <begin position="365"/>
        <end position="383"/>
    </location>
</feature>
<evidence type="ECO:0000256" key="15">
    <source>
        <dbReference type="SAM" id="MobiDB-lite"/>
    </source>
</evidence>
<keyword evidence="19" id="KW-1185">Reference proteome</keyword>
<accession>A0A067PHI1</accession>
<feature type="transmembrane region" description="Helical" evidence="16">
    <location>
        <begin position="519"/>
        <end position="537"/>
    </location>
</feature>
<dbReference type="GO" id="GO:0012505">
    <property type="term" value="C:endomembrane system"/>
    <property type="evidence" value="ECO:0007669"/>
    <property type="project" value="UniProtKB-SubCell"/>
</dbReference>
<keyword evidence="9 14" id="KW-0863">Zinc-finger</keyword>
<evidence type="ECO:0000256" key="14">
    <source>
        <dbReference type="PROSITE-ProRule" id="PRU00175"/>
    </source>
</evidence>
<evidence type="ECO:0000259" key="17">
    <source>
        <dbReference type="PROSITE" id="PS50089"/>
    </source>
</evidence>
<dbReference type="InParanoid" id="A0A067PHI1"/>
<feature type="transmembrane region" description="Helical" evidence="16">
    <location>
        <begin position="603"/>
        <end position="621"/>
    </location>
</feature>
<evidence type="ECO:0000256" key="1">
    <source>
        <dbReference type="ARBA" id="ARBA00000900"/>
    </source>
</evidence>
<reference evidence="19" key="1">
    <citation type="journal article" date="2014" name="Proc. Natl. Acad. Sci. U.S.A.">
        <title>Extensive sampling of basidiomycete genomes demonstrates inadequacy of the white-rot/brown-rot paradigm for wood decay fungi.</title>
        <authorList>
            <person name="Riley R."/>
            <person name="Salamov A.A."/>
            <person name="Brown D.W."/>
            <person name="Nagy L.G."/>
            <person name="Floudas D."/>
            <person name="Held B.W."/>
            <person name="Levasseur A."/>
            <person name="Lombard V."/>
            <person name="Morin E."/>
            <person name="Otillar R."/>
            <person name="Lindquist E.A."/>
            <person name="Sun H."/>
            <person name="LaButti K.M."/>
            <person name="Schmutz J."/>
            <person name="Jabbour D."/>
            <person name="Luo H."/>
            <person name="Baker S.E."/>
            <person name="Pisabarro A.G."/>
            <person name="Walton J.D."/>
            <person name="Blanchette R.A."/>
            <person name="Henrissat B."/>
            <person name="Martin F."/>
            <person name="Cullen D."/>
            <person name="Hibbett D.S."/>
            <person name="Grigoriev I.V."/>
        </authorList>
    </citation>
    <scope>NUCLEOTIDE SEQUENCE [LARGE SCALE GENOMIC DNA]</scope>
    <source>
        <strain evidence="19">MUCL 33604</strain>
    </source>
</reference>
<dbReference type="OrthoDB" id="9984778at2759"/>
<evidence type="ECO:0000313" key="18">
    <source>
        <dbReference type="EMBL" id="KDQ50442.1"/>
    </source>
</evidence>
<comment type="catalytic activity">
    <reaction evidence="1">
        <text>S-ubiquitinyl-[E2 ubiquitin-conjugating enzyme]-L-cysteine + [acceptor protein]-L-lysine = [E2 ubiquitin-conjugating enzyme]-L-cysteine + N(6)-ubiquitinyl-[acceptor protein]-L-lysine.</text>
        <dbReference type="EC" id="2.3.2.27"/>
    </reaction>
</comment>
<feature type="region of interest" description="Disordered" evidence="15">
    <location>
        <begin position="675"/>
        <end position="709"/>
    </location>
</feature>
<keyword evidence="10" id="KW-0833">Ubl conjugation pathway</keyword>
<dbReference type="Pfam" id="PF11145">
    <property type="entry name" value="DUF2921"/>
    <property type="match status" value="1"/>
</dbReference>
<feature type="region of interest" description="Disordered" evidence="15">
    <location>
        <begin position="129"/>
        <end position="149"/>
    </location>
</feature>
<organism evidence="18 19">
    <name type="scientific">Jaapia argillacea MUCL 33604</name>
    <dbReference type="NCBI Taxonomy" id="933084"/>
    <lineage>
        <taxon>Eukaryota</taxon>
        <taxon>Fungi</taxon>
        <taxon>Dikarya</taxon>
        <taxon>Basidiomycota</taxon>
        <taxon>Agaricomycotina</taxon>
        <taxon>Agaricomycetes</taxon>
        <taxon>Agaricomycetidae</taxon>
        <taxon>Jaapiales</taxon>
        <taxon>Jaapiaceae</taxon>
        <taxon>Jaapia</taxon>
    </lineage>
</organism>
<keyword evidence="5" id="KW-0808">Transferase</keyword>
<dbReference type="InterPro" id="IPR013083">
    <property type="entry name" value="Znf_RING/FYVE/PHD"/>
</dbReference>
<keyword evidence="13 16" id="KW-0472">Membrane</keyword>
<keyword evidence="8" id="KW-0732">Signal</keyword>
<comment type="pathway">
    <text evidence="3">Protein modification; protein ubiquitination.</text>
</comment>
<dbReference type="GO" id="GO:0008270">
    <property type="term" value="F:zinc ion binding"/>
    <property type="evidence" value="ECO:0007669"/>
    <property type="project" value="UniProtKB-KW"/>
</dbReference>
<evidence type="ECO:0000256" key="6">
    <source>
        <dbReference type="ARBA" id="ARBA00022692"/>
    </source>
</evidence>
<dbReference type="PANTHER" id="PTHR22763">
    <property type="entry name" value="RING ZINC FINGER PROTEIN"/>
    <property type="match status" value="1"/>
</dbReference>
<dbReference type="Pfam" id="PF13639">
    <property type="entry name" value="zf-RING_2"/>
    <property type="match status" value="1"/>
</dbReference>
<dbReference type="FunCoup" id="A0A067PHI1">
    <property type="interactions" value="31"/>
</dbReference>
<dbReference type="EMBL" id="KL197760">
    <property type="protein sequence ID" value="KDQ50442.1"/>
    <property type="molecule type" value="Genomic_DNA"/>
</dbReference>
<evidence type="ECO:0000256" key="11">
    <source>
        <dbReference type="ARBA" id="ARBA00022833"/>
    </source>
</evidence>
<protein>
    <recommendedName>
        <fullName evidence="4">RING-type E3 ubiquitin transferase</fullName>
        <ecNumber evidence="4">2.3.2.27</ecNumber>
    </recommendedName>
</protein>
<evidence type="ECO:0000256" key="2">
    <source>
        <dbReference type="ARBA" id="ARBA00004127"/>
    </source>
</evidence>
<evidence type="ECO:0000256" key="12">
    <source>
        <dbReference type="ARBA" id="ARBA00022989"/>
    </source>
</evidence>
<dbReference type="HOGENOM" id="CLU_014026_0_0_1"/>
<dbReference type="Gene3D" id="3.30.40.10">
    <property type="entry name" value="Zinc/RING finger domain, C3HC4 (zinc finger)"/>
    <property type="match status" value="1"/>
</dbReference>
<comment type="subcellular location">
    <subcellularLocation>
        <location evidence="2">Endomembrane system</location>
        <topology evidence="2">Multi-pass membrane protein</topology>
    </subcellularLocation>
</comment>
<feature type="domain" description="RING-type" evidence="17">
    <location>
        <begin position="662"/>
        <end position="759"/>
    </location>
</feature>
<evidence type="ECO:0000256" key="3">
    <source>
        <dbReference type="ARBA" id="ARBA00004906"/>
    </source>
</evidence>
<keyword evidence="12 16" id="KW-1133">Transmembrane helix</keyword>
<feature type="compositionally biased region" description="Basic and acidic residues" evidence="15">
    <location>
        <begin position="675"/>
        <end position="684"/>
    </location>
</feature>
<dbReference type="AlphaFoldDB" id="A0A067PHI1"/>
<feature type="compositionally biased region" description="Pro residues" evidence="15">
    <location>
        <begin position="1"/>
        <end position="11"/>
    </location>
</feature>
<dbReference type="SMART" id="SM00184">
    <property type="entry name" value="RING"/>
    <property type="match status" value="1"/>
</dbReference>
<dbReference type="PANTHER" id="PTHR22763:SF162">
    <property type="entry name" value="TRANSMEMBRANE E3 UBIQUITIN-PROTEIN LIGASE 1"/>
    <property type="match status" value="1"/>
</dbReference>
<feature type="compositionally biased region" description="Basic and acidic residues" evidence="15">
    <location>
        <begin position="695"/>
        <end position="709"/>
    </location>
</feature>
<dbReference type="EC" id="2.3.2.27" evidence="4"/>
<keyword evidence="6 16" id="KW-0812">Transmembrane</keyword>
<evidence type="ECO:0000256" key="16">
    <source>
        <dbReference type="SAM" id="Phobius"/>
    </source>
</evidence>
<evidence type="ECO:0000313" key="19">
    <source>
        <dbReference type="Proteomes" id="UP000027265"/>
    </source>
</evidence>
<dbReference type="PROSITE" id="PS50089">
    <property type="entry name" value="ZF_RING_2"/>
    <property type="match status" value="1"/>
</dbReference>
<evidence type="ECO:0000256" key="8">
    <source>
        <dbReference type="ARBA" id="ARBA00022729"/>
    </source>
</evidence>
<gene>
    <name evidence="18" type="ORF">JAAARDRAFT_142065</name>
</gene>
<dbReference type="InterPro" id="IPR021319">
    <property type="entry name" value="DUF2921"/>
</dbReference>
<keyword evidence="7" id="KW-0479">Metal-binding</keyword>
<evidence type="ECO:0000256" key="10">
    <source>
        <dbReference type="ARBA" id="ARBA00022786"/>
    </source>
</evidence>
<keyword evidence="11" id="KW-0862">Zinc</keyword>
<dbReference type="InterPro" id="IPR050731">
    <property type="entry name" value="HRD1_E3_ubiq-ligases"/>
</dbReference>
<evidence type="ECO:0000256" key="5">
    <source>
        <dbReference type="ARBA" id="ARBA00022679"/>
    </source>
</evidence>
<feature type="transmembrane region" description="Helical" evidence="16">
    <location>
        <begin position="571"/>
        <end position="591"/>
    </location>
</feature>
<evidence type="ECO:0000256" key="13">
    <source>
        <dbReference type="ARBA" id="ARBA00023136"/>
    </source>
</evidence>
<dbReference type="InterPro" id="IPR001841">
    <property type="entry name" value="Znf_RING"/>
</dbReference>
<feature type="compositionally biased region" description="Basic residues" evidence="15">
    <location>
        <begin position="685"/>
        <end position="694"/>
    </location>
</feature>
<dbReference type="STRING" id="933084.A0A067PHI1"/>
<evidence type="ECO:0000256" key="9">
    <source>
        <dbReference type="ARBA" id="ARBA00022771"/>
    </source>
</evidence>
<dbReference type="SUPFAM" id="SSF57850">
    <property type="entry name" value="RING/U-box"/>
    <property type="match status" value="1"/>
</dbReference>
<feature type="transmembrane region" description="Helical" evidence="16">
    <location>
        <begin position="404"/>
        <end position="425"/>
    </location>
</feature>
<dbReference type="Proteomes" id="UP000027265">
    <property type="component" value="Unassembled WGS sequence"/>
</dbReference>
<evidence type="ECO:0000256" key="7">
    <source>
        <dbReference type="ARBA" id="ARBA00022723"/>
    </source>
</evidence>
<name>A0A067PHI1_9AGAM</name>
<proteinExistence type="predicted"/>
<dbReference type="GO" id="GO:0043161">
    <property type="term" value="P:proteasome-mediated ubiquitin-dependent protein catabolic process"/>
    <property type="evidence" value="ECO:0007669"/>
    <property type="project" value="TreeGrafter"/>
</dbReference>